<evidence type="ECO:0000256" key="11">
    <source>
        <dbReference type="ARBA" id="ARBA00023310"/>
    </source>
</evidence>
<evidence type="ECO:0000256" key="8">
    <source>
        <dbReference type="ARBA" id="ARBA00022989"/>
    </source>
</evidence>
<evidence type="ECO:0000256" key="6">
    <source>
        <dbReference type="ARBA" id="ARBA00022692"/>
    </source>
</evidence>
<keyword evidence="10 12" id="KW-0472">Membrane</keyword>
<dbReference type="RefSeq" id="WP_069857889.1">
    <property type="nucleotide sequence ID" value="NZ_BDFE01000015.1"/>
</dbReference>
<evidence type="ECO:0000256" key="3">
    <source>
        <dbReference type="ARBA" id="ARBA00022448"/>
    </source>
</evidence>
<dbReference type="InterPro" id="IPR035908">
    <property type="entry name" value="F0_ATP_A_sf"/>
</dbReference>
<name>A0A194AGQ9_9BACT</name>
<feature type="transmembrane region" description="Helical" evidence="12">
    <location>
        <begin position="89"/>
        <end position="107"/>
    </location>
</feature>
<comment type="caution">
    <text evidence="14">The sequence shown here is derived from an EMBL/GenBank/DDBJ whole genome shotgun (WGS) entry which is preliminary data.</text>
</comment>
<keyword evidence="7 12" id="KW-0375">Hydrogen ion transport</keyword>
<feature type="transmembrane region" description="Helical" evidence="12">
    <location>
        <begin position="207"/>
        <end position="228"/>
    </location>
</feature>
<accession>A0A194AGQ9</accession>
<dbReference type="CDD" id="cd00310">
    <property type="entry name" value="ATP-synt_Fo_a_6"/>
    <property type="match status" value="1"/>
</dbReference>
<keyword evidence="3 12" id="KW-0813">Transport</keyword>
<keyword evidence="5 12" id="KW-0138">CF(0)</keyword>
<feature type="transmembrane region" description="Helical" evidence="12">
    <location>
        <begin position="119"/>
        <end position="136"/>
    </location>
</feature>
<evidence type="ECO:0000256" key="4">
    <source>
        <dbReference type="ARBA" id="ARBA00022475"/>
    </source>
</evidence>
<dbReference type="InterPro" id="IPR000568">
    <property type="entry name" value="ATP_synth_F0_asu"/>
</dbReference>
<dbReference type="PROSITE" id="PS00449">
    <property type="entry name" value="ATPASE_A"/>
    <property type="match status" value="1"/>
</dbReference>
<dbReference type="PANTHER" id="PTHR42823">
    <property type="entry name" value="ATP SYNTHASE SUBUNIT A, CHLOROPLASTIC"/>
    <property type="match status" value="1"/>
</dbReference>
<feature type="transmembrane region" description="Helical" evidence="12">
    <location>
        <begin position="148"/>
        <end position="167"/>
    </location>
</feature>
<comment type="similarity">
    <text evidence="2 12 13">Belongs to the ATPase A chain family.</text>
</comment>
<dbReference type="PANTHER" id="PTHR42823:SF3">
    <property type="entry name" value="ATP SYNTHASE SUBUNIT A, CHLOROPLASTIC"/>
    <property type="match status" value="1"/>
</dbReference>
<evidence type="ECO:0000313" key="15">
    <source>
        <dbReference type="Proteomes" id="UP000095200"/>
    </source>
</evidence>
<dbReference type="PRINTS" id="PR00123">
    <property type="entry name" value="ATPASEA"/>
</dbReference>
<comment type="function">
    <text evidence="12 13">Key component of the proton channel; it plays a direct role in the translocation of protons across the membrane.</text>
</comment>
<evidence type="ECO:0000256" key="9">
    <source>
        <dbReference type="ARBA" id="ARBA00023065"/>
    </source>
</evidence>
<dbReference type="GO" id="GO:0042777">
    <property type="term" value="P:proton motive force-driven plasma membrane ATP synthesis"/>
    <property type="evidence" value="ECO:0007669"/>
    <property type="project" value="TreeGrafter"/>
</dbReference>
<evidence type="ECO:0000256" key="2">
    <source>
        <dbReference type="ARBA" id="ARBA00006810"/>
    </source>
</evidence>
<dbReference type="Proteomes" id="UP000095200">
    <property type="component" value="Unassembled WGS sequence"/>
</dbReference>
<evidence type="ECO:0000256" key="10">
    <source>
        <dbReference type="ARBA" id="ARBA00023136"/>
    </source>
</evidence>
<evidence type="ECO:0000256" key="7">
    <source>
        <dbReference type="ARBA" id="ARBA00022781"/>
    </source>
</evidence>
<keyword evidence="9 12" id="KW-0406">Ion transport</keyword>
<evidence type="ECO:0000313" key="14">
    <source>
        <dbReference type="EMBL" id="GAU08395.1"/>
    </source>
</evidence>
<dbReference type="SUPFAM" id="SSF81336">
    <property type="entry name" value="F1F0 ATP synthase subunit A"/>
    <property type="match status" value="1"/>
</dbReference>
<dbReference type="Pfam" id="PF00119">
    <property type="entry name" value="ATP-synt_A"/>
    <property type="match status" value="1"/>
</dbReference>
<dbReference type="NCBIfam" id="TIGR01131">
    <property type="entry name" value="ATP_synt_6_or_A"/>
    <property type="match status" value="1"/>
</dbReference>
<keyword evidence="15" id="KW-1185">Reference proteome</keyword>
<dbReference type="GO" id="GO:0005886">
    <property type="term" value="C:plasma membrane"/>
    <property type="evidence" value="ECO:0007669"/>
    <property type="project" value="UniProtKB-SubCell"/>
</dbReference>
<dbReference type="HAMAP" id="MF_01393">
    <property type="entry name" value="ATP_synth_a_bact"/>
    <property type="match status" value="1"/>
</dbReference>
<dbReference type="InterPro" id="IPR045082">
    <property type="entry name" value="ATP_syn_F0_a_bact/chloroplast"/>
</dbReference>
<organism evidence="14 15">
    <name type="scientific">Desulfoplanes formicivorans</name>
    <dbReference type="NCBI Taxonomy" id="1592317"/>
    <lineage>
        <taxon>Bacteria</taxon>
        <taxon>Pseudomonadati</taxon>
        <taxon>Thermodesulfobacteriota</taxon>
        <taxon>Desulfovibrionia</taxon>
        <taxon>Desulfovibrionales</taxon>
        <taxon>Desulfoplanaceae</taxon>
        <taxon>Desulfoplanes</taxon>
    </lineage>
</organism>
<protein>
    <recommendedName>
        <fullName evidence="12 13">ATP synthase subunit a</fullName>
    </recommendedName>
    <alternativeName>
        <fullName evidence="12">ATP synthase F0 sector subunit a</fullName>
    </alternativeName>
    <alternativeName>
        <fullName evidence="12">F-ATPase subunit 6</fullName>
    </alternativeName>
</protein>
<feature type="transmembrane region" description="Helical" evidence="12">
    <location>
        <begin position="179"/>
        <end position="201"/>
    </location>
</feature>
<dbReference type="STRING" id="1592317.DPF_1103"/>
<keyword evidence="4 12" id="KW-1003">Cell membrane</keyword>
<proteinExistence type="inferred from homology"/>
<dbReference type="EMBL" id="BDFE01000015">
    <property type="protein sequence ID" value="GAU08395.1"/>
    <property type="molecule type" value="Genomic_DNA"/>
</dbReference>
<keyword evidence="6 12" id="KW-0812">Transmembrane</keyword>
<evidence type="ECO:0000256" key="13">
    <source>
        <dbReference type="RuleBase" id="RU000483"/>
    </source>
</evidence>
<keyword evidence="11 12" id="KW-0066">ATP synthesis</keyword>
<comment type="subcellular location">
    <subcellularLocation>
        <location evidence="12 13">Cell membrane</location>
        <topology evidence="12 13">Multi-pass membrane protein</topology>
    </subcellularLocation>
    <subcellularLocation>
        <location evidence="1">Membrane</location>
        <topology evidence="1">Multi-pass membrane protein</topology>
    </subcellularLocation>
</comment>
<dbReference type="OrthoDB" id="9789241at2"/>
<evidence type="ECO:0000256" key="12">
    <source>
        <dbReference type="HAMAP-Rule" id="MF_01393"/>
    </source>
</evidence>
<sequence>MAANLHPIFLVEEAVKLVAPFLVDAHGHLLIPNNVLYAWTIMAGLFIVGWMASKKISMVPGGFQNFFEFLIGSLEDFVVANMGENGRKVFPVLCTLFIFILCSNLFGMLPGGDAPTANVNTNAAMAVFVFLYYNFWGFKLHGLKYIKHFMGPFWWLAPLMFPIEIISHFARPLSLTLRLFGNIMGEDIVLALLFILAPVVSTLPMCFLFLLADCIQAFVFFMLSLVYLQGAFSEAH</sequence>
<dbReference type="AlphaFoldDB" id="A0A194AGQ9"/>
<keyword evidence="8 12" id="KW-1133">Transmembrane helix</keyword>
<feature type="transmembrane region" description="Helical" evidence="12">
    <location>
        <begin position="36"/>
        <end position="53"/>
    </location>
</feature>
<dbReference type="GO" id="GO:0045259">
    <property type="term" value="C:proton-transporting ATP synthase complex"/>
    <property type="evidence" value="ECO:0007669"/>
    <property type="project" value="UniProtKB-KW"/>
</dbReference>
<gene>
    <name evidence="12" type="primary">atpB</name>
    <name evidence="14" type="ORF">DPF_1103</name>
</gene>
<dbReference type="InterPro" id="IPR023011">
    <property type="entry name" value="ATP_synth_F0_asu_AS"/>
</dbReference>
<dbReference type="Gene3D" id="1.20.120.220">
    <property type="entry name" value="ATP synthase, F0 complex, subunit A"/>
    <property type="match status" value="1"/>
</dbReference>
<dbReference type="GO" id="GO:0046933">
    <property type="term" value="F:proton-transporting ATP synthase activity, rotational mechanism"/>
    <property type="evidence" value="ECO:0007669"/>
    <property type="project" value="UniProtKB-UniRule"/>
</dbReference>
<reference evidence="15" key="1">
    <citation type="submission" date="2016-06" db="EMBL/GenBank/DDBJ databases">
        <title>Draft genome sequence of Desulfoplanes formicivorans strain Pf12B.</title>
        <authorList>
            <person name="Watanabe M."/>
            <person name="Kojima H."/>
            <person name="Fukui M."/>
        </authorList>
    </citation>
    <scope>NUCLEOTIDE SEQUENCE [LARGE SCALE GENOMIC DNA]</scope>
    <source>
        <strain evidence="15">Pf12B</strain>
    </source>
</reference>
<evidence type="ECO:0000256" key="1">
    <source>
        <dbReference type="ARBA" id="ARBA00004141"/>
    </source>
</evidence>
<evidence type="ECO:0000256" key="5">
    <source>
        <dbReference type="ARBA" id="ARBA00022547"/>
    </source>
</evidence>